<feature type="region of interest" description="Disordered" evidence="1">
    <location>
        <begin position="45"/>
        <end position="77"/>
    </location>
</feature>
<evidence type="ECO:0008006" key="5">
    <source>
        <dbReference type="Google" id="ProtNLM"/>
    </source>
</evidence>
<keyword evidence="4" id="KW-1185">Reference proteome</keyword>
<name>A0AAD6Y026_9AGAR</name>
<reference evidence="3" key="1">
    <citation type="submission" date="2023-03" db="EMBL/GenBank/DDBJ databases">
        <title>Massive genome expansion in bonnet fungi (Mycena s.s.) driven by repeated elements and novel gene families across ecological guilds.</title>
        <authorList>
            <consortium name="Lawrence Berkeley National Laboratory"/>
            <person name="Harder C.B."/>
            <person name="Miyauchi S."/>
            <person name="Viragh M."/>
            <person name="Kuo A."/>
            <person name="Thoen E."/>
            <person name="Andreopoulos B."/>
            <person name="Lu D."/>
            <person name="Skrede I."/>
            <person name="Drula E."/>
            <person name="Henrissat B."/>
            <person name="Morin E."/>
            <person name="Kohler A."/>
            <person name="Barry K."/>
            <person name="LaButti K."/>
            <person name="Morin E."/>
            <person name="Salamov A."/>
            <person name="Lipzen A."/>
            <person name="Mereny Z."/>
            <person name="Hegedus B."/>
            <person name="Baldrian P."/>
            <person name="Stursova M."/>
            <person name="Weitz H."/>
            <person name="Taylor A."/>
            <person name="Grigoriev I.V."/>
            <person name="Nagy L.G."/>
            <person name="Martin F."/>
            <person name="Kauserud H."/>
        </authorList>
    </citation>
    <scope>NUCLEOTIDE SEQUENCE</scope>
    <source>
        <strain evidence="3">CBHHK173m</strain>
    </source>
</reference>
<proteinExistence type="predicted"/>
<comment type="caution">
    <text evidence="3">The sequence shown here is derived from an EMBL/GenBank/DDBJ whole genome shotgun (WGS) entry which is preliminary data.</text>
</comment>
<dbReference type="AlphaFoldDB" id="A0AAD6Y026"/>
<evidence type="ECO:0000313" key="4">
    <source>
        <dbReference type="Proteomes" id="UP001222325"/>
    </source>
</evidence>
<sequence>MYSHHNTPLPFLLFLLFALFRFFGGRGDRRRGGFRKFSLSHVKRSPAFRHPGKPSTREKHGRRGRLQPGARRDRRRIEESVIWNIGGPGKKGKACGCTSVGRGTTDATGVSSLFGSSASEGPEGSTCESINGVGVLAPETCSLFDVGRSVVG</sequence>
<dbReference type="EMBL" id="JARJCN010000001">
    <property type="protein sequence ID" value="KAJ7104201.1"/>
    <property type="molecule type" value="Genomic_DNA"/>
</dbReference>
<accession>A0AAD6Y026</accession>
<dbReference type="Proteomes" id="UP001222325">
    <property type="component" value="Unassembled WGS sequence"/>
</dbReference>
<evidence type="ECO:0000256" key="2">
    <source>
        <dbReference type="SAM" id="SignalP"/>
    </source>
</evidence>
<keyword evidence="2" id="KW-0732">Signal</keyword>
<protein>
    <recommendedName>
        <fullName evidence="5">Secreted protein</fullName>
    </recommendedName>
</protein>
<evidence type="ECO:0000313" key="3">
    <source>
        <dbReference type="EMBL" id="KAJ7104201.1"/>
    </source>
</evidence>
<feature type="chain" id="PRO_5042245408" description="Secreted protein" evidence="2">
    <location>
        <begin position="28"/>
        <end position="152"/>
    </location>
</feature>
<evidence type="ECO:0000256" key="1">
    <source>
        <dbReference type="SAM" id="MobiDB-lite"/>
    </source>
</evidence>
<feature type="signal peptide" evidence="2">
    <location>
        <begin position="1"/>
        <end position="27"/>
    </location>
</feature>
<organism evidence="3 4">
    <name type="scientific">Mycena belliarum</name>
    <dbReference type="NCBI Taxonomy" id="1033014"/>
    <lineage>
        <taxon>Eukaryota</taxon>
        <taxon>Fungi</taxon>
        <taxon>Dikarya</taxon>
        <taxon>Basidiomycota</taxon>
        <taxon>Agaricomycotina</taxon>
        <taxon>Agaricomycetes</taxon>
        <taxon>Agaricomycetidae</taxon>
        <taxon>Agaricales</taxon>
        <taxon>Marasmiineae</taxon>
        <taxon>Mycenaceae</taxon>
        <taxon>Mycena</taxon>
    </lineage>
</organism>
<gene>
    <name evidence="3" type="ORF">B0H15DRAFT_14181</name>
</gene>